<reference evidence="1 2" key="1">
    <citation type="submission" date="2023-02" db="EMBL/GenBank/DDBJ databases">
        <title>Whole genome sequenc of Paracoccus marcusii MBLB0836.</title>
        <authorList>
            <person name="Seo M.-J."/>
            <person name="Cho E.-S."/>
            <person name="Hwang C.Y."/>
        </authorList>
    </citation>
    <scope>NUCLEOTIDE SEQUENCE [LARGE SCALE GENOMIC DNA]</scope>
    <source>
        <strain evidence="1 2">MBLB0836</strain>
    </source>
</reference>
<evidence type="ECO:0000313" key="2">
    <source>
        <dbReference type="Proteomes" id="UP001216899"/>
    </source>
</evidence>
<accession>A0ABY7UUS9</accession>
<dbReference type="EMBL" id="CP117466">
    <property type="protein sequence ID" value="WDA13647.1"/>
    <property type="molecule type" value="Genomic_DNA"/>
</dbReference>
<dbReference type="RefSeq" id="WP_273744107.1">
    <property type="nucleotide sequence ID" value="NZ_CP117466.1"/>
</dbReference>
<dbReference type="Proteomes" id="UP001216899">
    <property type="component" value="Chromosome"/>
</dbReference>
<evidence type="ECO:0000313" key="1">
    <source>
        <dbReference type="EMBL" id="WDA13647.1"/>
    </source>
</evidence>
<protein>
    <submittedName>
        <fullName evidence="1">BrnA antitoxin family protein</fullName>
    </submittedName>
</protein>
<gene>
    <name evidence="1" type="ORF">PRL19_05170</name>
</gene>
<dbReference type="Pfam" id="PF14384">
    <property type="entry name" value="BrnA_antitoxin"/>
    <property type="match status" value="1"/>
</dbReference>
<proteinExistence type="predicted"/>
<organism evidence="1 2">
    <name type="scientific">Paracoccus marcusii</name>
    <dbReference type="NCBI Taxonomy" id="59779"/>
    <lineage>
        <taxon>Bacteria</taxon>
        <taxon>Pseudomonadati</taxon>
        <taxon>Pseudomonadota</taxon>
        <taxon>Alphaproteobacteria</taxon>
        <taxon>Rhodobacterales</taxon>
        <taxon>Paracoccaceae</taxon>
        <taxon>Paracoccus</taxon>
    </lineage>
</organism>
<keyword evidence="2" id="KW-1185">Reference proteome</keyword>
<dbReference type="InterPro" id="IPR025528">
    <property type="entry name" value="BrnA_antitoxin"/>
</dbReference>
<name>A0ABY7UUS9_9RHOB</name>
<sequence>MPDIHNREDNVSVAKAEGTRHADYYYLAEAMRMLEWDLHSTVMARMRIPDDWHRIAQEKGTAPKTRVTLRLDADVVAFFRSMGPDWQVRVNRLMAAWMHARLAGLIEGAETMDYLKRREAEGMDGPRPEFGDLQRAEDAAWAEMGETPLPPDAPGVPMEGPRRLIAAGKRALLEQLRAKSGL</sequence>